<evidence type="ECO:0000313" key="4">
    <source>
        <dbReference type="WBParaSite" id="EgrG_000783800"/>
    </source>
</evidence>
<evidence type="ECO:0000256" key="1">
    <source>
        <dbReference type="SAM" id="MobiDB-lite"/>
    </source>
</evidence>
<dbReference type="EMBL" id="LK028576">
    <property type="protein sequence ID" value="CDS15438.1"/>
    <property type="molecule type" value="Genomic_DNA"/>
</dbReference>
<protein>
    <submittedName>
        <fullName evidence="4">Pecanex-like protein</fullName>
    </submittedName>
</protein>
<accession>A0A068WCV4</accession>
<dbReference type="WBParaSite" id="EgrG_000783800">
    <property type="protein sequence ID" value="EgrG_000783800"/>
    <property type="gene ID" value="EgrG_000783800"/>
</dbReference>
<organism evidence="2">
    <name type="scientific">Echinococcus granulosus</name>
    <name type="common">Hydatid tapeworm</name>
    <dbReference type="NCBI Taxonomy" id="6210"/>
    <lineage>
        <taxon>Eukaryota</taxon>
        <taxon>Metazoa</taxon>
        <taxon>Spiralia</taxon>
        <taxon>Lophotrochozoa</taxon>
        <taxon>Platyhelminthes</taxon>
        <taxon>Cestoda</taxon>
        <taxon>Eucestoda</taxon>
        <taxon>Cyclophyllidea</taxon>
        <taxon>Taeniidae</taxon>
        <taxon>Echinococcus</taxon>
        <taxon>Echinococcus granulosus group</taxon>
    </lineage>
</organism>
<evidence type="ECO:0000313" key="3">
    <source>
        <dbReference type="Proteomes" id="UP000492820"/>
    </source>
</evidence>
<evidence type="ECO:0000313" key="2">
    <source>
        <dbReference type="EMBL" id="CDS15438.1"/>
    </source>
</evidence>
<name>A0A068WCV4_ECHGR</name>
<reference evidence="2" key="2">
    <citation type="submission" date="2014-06" db="EMBL/GenBank/DDBJ databases">
        <authorList>
            <person name="Aslett M."/>
        </authorList>
    </citation>
    <scope>NUCLEOTIDE SEQUENCE</scope>
</reference>
<reference evidence="4" key="3">
    <citation type="submission" date="2020-10" db="UniProtKB">
        <authorList>
            <consortium name="WormBaseParasite"/>
        </authorList>
    </citation>
    <scope>IDENTIFICATION</scope>
</reference>
<reference evidence="2 3" key="1">
    <citation type="journal article" date="2013" name="Nature">
        <title>The genomes of four tapeworm species reveal adaptations to parasitism.</title>
        <authorList>
            <person name="Tsai I.J."/>
            <person name="Zarowiecki M."/>
            <person name="Holroyd N."/>
            <person name="Garciarrubio A."/>
            <person name="Sanchez-Flores A."/>
            <person name="Brooks K.L."/>
            <person name="Tracey A."/>
            <person name="Bobes R.J."/>
            <person name="Fragoso G."/>
            <person name="Sciutto E."/>
            <person name="Aslett M."/>
            <person name="Beasley H."/>
            <person name="Bennett H.M."/>
            <person name="Cai J."/>
            <person name="Camicia F."/>
            <person name="Clark R."/>
            <person name="Cucher M."/>
            <person name="De Silva N."/>
            <person name="Day T.A."/>
            <person name="Deplazes P."/>
            <person name="Estrada K."/>
            <person name="Fernandez C."/>
            <person name="Holland P.W."/>
            <person name="Hou J."/>
            <person name="Hu S."/>
            <person name="Huckvale T."/>
            <person name="Hung S.S."/>
            <person name="Kamenetzky L."/>
            <person name="Keane J.A."/>
            <person name="Kiss F."/>
            <person name="Koziol U."/>
            <person name="Lambert O."/>
            <person name="Liu K."/>
            <person name="Luo X."/>
            <person name="Luo Y."/>
            <person name="Macchiaroli N."/>
            <person name="Nichol S."/>
            <person name="Paps J."/>
            <person name="Parkinson J."/>
            <person name="Pouchkina-Stantcheva N."/>
            <person name="Riddiford N."/>
            <person name="Rosenzvit M."/>
            <person name="Salinas G."/>
            <person name="Wasmuth J.D."/>
            <person name="Zamanian M."/>
            <person name="Zheng Y."/>
            <person name="Cai X."/>
            <person name="Soberon X."/>
            <person name="Olson P.D."/>
            <person name="Laclette J.P."/>
            <person name="Brehm K."/>
            <person name="Berriman M."/>
            <person name="Garciarrubio A."/>
            <person name="Bobes R.J."/>
            <person name="Fragoso G."/>
            <person name="Sanchez-Flores A."/>
            <person name="Estrada K."/>
            <person name="Cevallos M.A."/>
            <person name="Morett E."/>
            <person name="Gonzalez V."/>
            <person name="Portillo T."/>
            <person name="Ochoa-Leyva A."/>
            <person name="Jose M.V."/>
            <person name="Sciutto E."/>
            <person name="Landa A."/>
            <person name="Jimenez L."/>
            <person name="Valdes V."/>
            <person name="Carrero J.C."/>
            <person name="Larralde C."/>
            <person name="Morales-Montor J."/>
            <person name="Limon-Lason J."/>
            <person name="Soberon X."/>
            <person name="Laclette J.P."/>
        </authorList>
    </citation>
    <scope>NUCLEOTIDE SEQUENCE [LARGE SCALE GENOMIC DNA]</scope>
</reference>
<dbReference type="AlphaFoldDB" id="A0A068WCV4"/>
<sequence>SDVGAEDTLKGGTTALSQSRPVKVELHVCQSHGMGNNGHEHQNPQQTSLTK</sequence>
<feature type="region of interest" description="Disordered" evidence="1">
    <location>
        <begin position="1"/>
        <end position="51"/>
    </location>
</feature>
<proteinExistence type="predicted"/>
<dbReference type="Proteomes" id="UP000492820">
    <property type="component" value="Unassembled WGS sequence"/>
</dbReference>
<gene>
    <name evidence="2" type="ORF">EgrG_000783800</name>
</gene>
<feature type="non-terminal residue" evidence="2">
    <location>
        <position position="1"/>
    </location>
</feature>